<dbReference type="SUPFAM" id="SSF49785">
    <property type="entry name" value="Galactose-binding domain-like"/>
    <property type="match status" value="1"/>
</dbReference>
<accession>A0ABV6JCH6</accession>
<evidence type="ECO:0000259" key="6">
    <source>
        <dbReference type="Pfam" id="PF17389"/>
    </source>
</evidence>
<evidence type="ECO:0000256" key="2">
    <source>
        <dbReference type="ARBA" id="ARBA00012652"/>
    </source>
</evidence>
<dbReference type="PANTHER" id="PTHR33307:SF6">
    <property type="entry name" value="ALPHA-RHAMNOSIDASE (EUROFUNG)-RELATED"/>
    <property type="match status" value="1"/>
</dbReference>
<dbReference type="Pfam" id="PF08531">
    <property type="entry name" value="Bac_rhamnosid_N"/>
    <property type="match status" value="1"/>
</dbReference>
<feature type="domain" description="Alpha-L-rhamnosidase six-hairpin glycosidase" evidence="6">
    <location>
        <begin position="341"/>
        <end position="683"/>
    </location>
</feature>
<dbReference type="EC" id="3.2.1.40" evidence="2"/>
<dbReference type="Pfam" id="PF05592">
    <property type="entry name" value="Bac_rhamnosid"/>
    <property type="match status" value="1"/>
</dbReference>
<name>A0ABV6JCH6_9BACL</name>
<dbReference type="Proteomes" id="UP001589818">
    <property type="component" value="Unassembled WGS sequence"/>
</dbReference>
<keyword evidence="3 8" id="KW-0378">Hydrolase</keyword>
<dbReference type="InterPro" id="IPR013737">
    <property type="entry name" value="Bac_rhamnosid_N"/>
</dbReference>
<protein>
    <recommendedName>
        <fullName evidence="2">alpha-L-rhamnosidase</fullName>
        <ecNumber evidence="2">3.2.1.40</ecNumber>
    </recommendedName>
</protein>
<reference evidence="8 9" key="1">
    <citation type="submission" date="2024-09" db="EMBL/GenBank/DDBJ databases">
        <authorList>
            <person name="Sun Q."/>
            <person name="Mori K."/>
        </authorList>
    </citation>
    <scope>NUCLEOTIDE SEQUENCE [LARGE SCALE GENOMIC DNA]</scope>
    <source>
        <strain evidence="8 9">CCM 4839</strain>
    </source>
</reference>
<evidence type="ECO:0000259" key="7">
    <source>
        <dbReference type="Pfam" id="PF17390"/>
    </source>
</evidence>
<dbReference type="Gene3D" id="2.60.120.260">
    <property type="entry name" value="Galactose-binding domain-like"/>
    <property type="match status" value="2"/>
</dbReference>
<gene>
    <name evidence="8" type="ORF">ACFFJ8_19820</name>
</gene>
<evidence type="ECO:0000259" key="4">
    <source>
        <dbReference type="Pfam" id="PF05592"/>
    </source>
</evidence>
<dbReference type="Pfam" id="PF17390">
    <property type="entry name" value="Bac_rhamnosid_C"/>
    <property type="match status" value="1"/>
</dbReference>
<feature type="domain" description="Alpha-L-rhamnosidase C-terminal" evidence="7">
    <location>
        <begin position="685"/>
        <end position="727"/>
    </location>
</feature>
<dbReference type="InterPro" id="IPR008979">
    <property type="entry name" value="Galactose-bd-like_sf"/>
</dbReference>
<dbReference type="InterPro" id="IPR035398">
    <property type="entry name" value="Bac_rhamnosid_C"/>
</dbReference>
<evidence type="ECO:0000256" key="1">
    <source>
        <dbReference type="ARBA" id="ARBA00001445"/>
    </source>
</evidence>
<dbReference type="SUPFAM" id="SSF48208">
    <property type="entry name" value="Six-hairpin glycosidases"/>
    <property type="match status" value="1"/>
</dbReference>
<feature type="domain" description="Alpha-L-rhamnosidase concanavalin-like" evidence="4">
    <location>
        <begin position="226"/>
        <end position="331"/>
    </location>
</feature>
<dbReference type="GO" id="GO:0016787">
    <property type="term" value="F:hydrolase activity"/>
    <property type="evidence" value="ECO:0007669"/>
    <property type="project" value="UniProtKB-KW"/>
</dbReference>
<evidence type="ECO:0000259" key="5">
    <source>
        <dbReference type="Pfam" id="PF08531"/>
    </source>
</evidence>
<dbReference type="InterPro" id="IPR012341">
    <property type="entry name" value="6hp_glycosidase-like_sf"/>
</dbReference>
<dbReference type="InterPro" id="IPR008928">
    <property type="entry name" value="6-hairpin_glycosidase_sf"/>
</dbReference>
<organism evidence="8 9">
    <name type="scientific">Paenibacillus mendelii</name>
    <dbReference type="NCBI Taxonomy" id="206163"/>
    <lineage>
        <taxon>Bacteria</taxon>
        <taxon>Bacillati</taxon>
        <taxon>Bacillota</taxon>
        <taxon>Bacilli</taxon>
        <taxon>Bacillales</taxon>
        <taxon>Paenibacillaceae</taxon>
        <taxon>Paenibacillus</taxon>
    </lineage>
</organism>
<keyword evidence="9" id="KW-1185">Reference proteome</keyword>
<dbReference type="Gene3D" id="2.60.420.10">
    <property type="entry name" value="Maltose phosphorylase, domain 3"/>
    <property type="match status" value="1"/>
</dbReference>
<sequence length="746" mass="85453">MDKTWTGLWITDERFTNMPKLELFHKELEIRQTHSHEESMKNVHMLIHKTFELNRVGKEAWLDITADDYYKLYINGQLVGQGPAQSSNDHYYYNRYNVTPYLKQGNNVIAVHLYYQGLICRAYNSGDYRQGMIAELEMDGRLIVYSDQTWLYRIAEEYSSGGIIGYNTQFLEAIDSRKKRADWREPSPTGWKPCHTLNSHDYKLLLQPTPPVSVYTIKPQQIVPLPEGGFWIDFGHELTGQLQLKACGQAGDVVEIRCGEELLELQGGVRDGREGEPQRVRFNMRCNCDYRELWTLSGAVDEPDFYDYKAFRYAEIISPVSVSIDLDSIHAIARHYPLDGQASHFHSSNAMLNQIWSICSNGVKWGSQENYVDCPSREKGQYLGDNTIITHAHTYISGDLRLFRKSLLDFQLYSQKVCAGFTAVAPGHHMQEIADFSLQWPMQLLQYYRQSGDAGFLRDMLPAAEGILQHFRQFERDDGLLERVTDKWNLVDWPEGMRDGYDFPLTLPVGDGCHNVLNAFYYGSWSDVLQIREILALDDDLRDRRQQAKRREAFRVQFYDQDNQWFVDAAGSSHHSLHANALPLLFGLVDEGKEEESIVRLIRRKRLGCGVYMAYFVLQALAKAGEYDLLYELIVSDDANSWSTMVKEGATTCFEAWSKEAKWNTSLCHPWGSAPIPLLIEHIAGIQPAEPGWTEVSFNPKIPASLTELRLSFRTVAGEFVLEHGKGQTQLKVPDGVLVRGCQNGW</sequence>
<evidence type="ECO:0000256" key="3">
    <source>
        <dbReference type="ARBA" id="ARBA00022801"/>
    </source>
</evidence>
<dbReference type="RefSeq" id="WP_256555415.1">
    <property type="nucleotide sequence ID" value="NZ_JANHOF010000008.1"/>
</dbReference>
<proteinExistence type="predicted"/>
<dbReference type="PANTHER" id="PTHR33307">
    <property type="entry name" value="ALPHA-RHAMNOSIDASE (EUROFUNG)"/>
    <property type="match status" value="1"/>
</dbReference>
<evidence type="ECO:0000313" key="9">
    <source>
        <dbReference type="Proteomes" id="UP001589818"/>
    </source>
</evidence>
<comment type="catalytic activity">
    <reaction evidence="1">
        <text>Hydrolysis of terminal non-reducing alpha-L-rhamnose residues in alpha-L-rhamnosides.</text>
        <dbReference type="EC" id="3.2.1.40"/>
    </reaction>
</comment>
<comment type="caution">
    <text evidence="8">The sequence shown here is derived from an EMBL/GenBank/DDBJ whole genome shotgun (WGS) entry which is preliminary data.</text>
</comment>
<dbReference type="EMBL" id="JBHLVF010000034">
    <property type="protein sequence ID" value="MFC0393606.1"/>
    <property type="molecule type" value="Genomic_DNA"/>
</dbReference>
<evidence type="ECO:0000313" key="8">
    <source>
        <dbReference type="EMBL" id="MFC0393606.1"/>
    </source>
</evidence>
<feature type="domain" description="Bacterial alpha-L-rhamnosidase N-terminal" evidence="5">
    <location>
        <begin position="59"/>
        <end position="214"/>
    </location>
</feature>
<dbReference type="Pfam" id="PF17389">
    <property type="entry name" value="Bac_rhamnosid6H"/>
    <property type="match status" value="1"/>
</dbReference>
<dbReference type="Gene3D" id="1.50.10.10">
    <property type="match status" value="1"/>
</dbReference>
<dbReference type="InterPro" id="IPR035396">
    <property type="entry name" value="Bac_rhamnosid6H"/>
</dbReference>
<dbReference type="InterPro" id="IPR008902">
    <property type="entry name" value="Rhamnosid_concanavalin"/>
</dbReference>
<dbReference type="InterPro" id="IPR016007">
    <property type="entry name" value="Alpha_rhamnosid"/>
</dbReference>